<accession>A0A5B0PEW5</accession>
<dbReference type="AlphaFoldDB" id="A0A5B0PEW5"/>
<dbReference type="Proteomes" id="UP000325313">
    <property type="component" value="Unassembled WGS sequence"/>
</dbReference>
<sequence>MRFILYLVIVSCLVPALQAVPGLGHCREGFPKCCTRVGAKLVCGDPPTKR</sequence>
<evidence type="ECO:0008006" key="6">
    <source>
        <dbReference type="Google" id="ProtNLM"/>
    </source>
</evidence>
<proteinExistence type="predicted"/>
<evidence type="ECO:0000313" key="2">
    <source>
        <dbReference type="EMBL" id="KAA1095334.1"/>
    </source>
</evidence>
<name>A0A5B0PEW5_PUCGR</name>
<reference evidence="4 5" key="1">
    <citation type="submission" date="2019-05" db="EMBL/GenBank/DDBJ databases">
        <title>Emergence of the Ug99 lineage of the wheat stem rust pathogen through somatic hybridization.</title>
        <authorList>
            <person name="Li F."/>
            <person name="Upadhyaya N.M."/>
            <person name="Sperschneider J."/>
            <person name="Matny O."/>
            <person name="Nguyen-Phuc H."/>
            <person name="Mago R."/>
            <person name="Raley C."/>
            <person name="Miller M.E."/>
            <person name="Silverstein K.A.T."/>
            <person name="Henningsen E."/>
            <person name="Hirsch C.D."/>
            <person name="Visser B."/>
            <person name="Pretorius Z.A."/>
            <person name="Steffenson B.J."/>
            <person name="Schwessinger B."/>
            <person name="Dodds P.N."/>
            <person name="Figueroa M."/>
        </authorList>
    </citation>
    <scope>NUCLEOTIDE SEQUENCE [LARGE SCALE GENOMIC DNA]</scope>
    <source>
        <strain evidence="3">21-0</strain>
        <strain evidence="2 5">Ug99</strain>
    </source>
</reference>
<protein>
    <recommendedName>
        <fullName evidence="6">Hydrophobin</fullName>
    </recommendedName>
</protein>
<evidence type="ECO:0000313" key="4">
    <source>
        <dbReference type="Proteomes" id="UP000324748"/>
    </source>
</evidence>
<organism evidence="3 4">
    <name type="scientific">Puccinia graminis f. sp. tritici</name>
    <dbReference type="NCBI Taxonomy" id="56615"/>
    <lineage>
        <taxon>Eukaryota</taxon>
        <taxon>Fungi</taxon>
        <taxon>Dikarya</taxon>
        <taxon>Basidiomycota</taxon>
        <taxon>Pucciniomycotina</taxon>
        <taxon>Pucciniomycetes</taxon>
        <taxon>Pucciniales</taxon>
        <taxon>Pucciniaceae</taxon>
        <taxon>Puccinia</taxon>
    </lineage>
</organism>
<evidence type="ECO:0000313" key="5">
    <source>
        <dbReference type="Proteomes" id="UP000325313"/>
    </source>
</evidence>
<dbReference type="Proteomes" id="UP000324748">
    <property type="component" value="Unassembled WGS sequence"/>
</dbReference>
<feature type="chain" id="PRO_5036137742" description="Hydrophobin" evidence="1">
    <location>
        <begin position="20"/>
        <end position="50"/>
    </location>
</feature>
<evidence type="ECO:0000313" key="3">
    <source>
        <dbReference type="EMBL" id="KAA1099673.1"/>
    </source>
</evidence>
<comment type="caution">
    <text evidence="3">The sequence shown here is derived from an EMBL/GenBank/DDBJ whole genome shotgun (WGS) entry which is preliminary data.</text>
</comment>
<gene>
    <name evidence="3" type="ORF">PGT21_016818</name>
    <name evidence="2" type="ORF">PGTUg99_023279</name>
</gene>
<evidence type="ECO:0000256" key="1">
    <source>
        <dbReference type="SAM" id="SignalP"/>
    </source>
</evidence>
<feature type="signal peptide" evidence="1">
    <location>
        <begin position="1"/>
        <end position="19"/>
    </location>
</feature>
<dbReference type="EMBL" id="VDEP01000372">
    <property type="protein sequence ID" value="KAA1095334.1"/>
    <property type="molecule type" value="Genomic_DNA"/>
</dbReference>
<dbReference type="EMBL" id="VSWC01000054">
    <property type="protein sequence ID" value="KAA1099673.1"/>
    <property type="molecule type" value="Genomic_DNA"/>
</dbReference>
<keyword evidence="1" id="KW-0732">Signal</keyword>
<keyword evidence="4" id="KW-1185">Reference proteome</keyword>